<sequence length="547" mass="61757">MPAINLNNISTLLQKADYGQANHLLTHFLSDHPGNPQALWLQVQCYYAQHDIQAMWSPAEALLQQTETRVPVFERVADMLTAHNAPHLVVEVYRLLLARLPEHPLAHFNLAYALAQIPQVDESVHHYKQAIELGIDKPEEVWLNQSSVLAKGRRKEEAIATLTEACELYPEDILLKFNLATLLEEVADKPAAMAVYRDILHRQPATEHVFERLANADAISNDDHALVDTVTTLAESGRCSPKQAESIYYGLGKFHDSQGHYTAAFDYLSKANRFARQRMGPFDRQAFNQSVNDIVAAFPRNVHGLSESESTAEPIFICGMFRSGTTLVEQILSRHPAVACAGELPFFVNLANDTGGNWLKLSQDPQWLCEIKNNYENQLREQFGQASYVTDKRPDNLLYIGLIKALFPNARILLTRRHPLDTLLSIYSQHLGGNQQYANGLEDIAAYIADTEKLVTHWCKVFGNDIHVVSYESLVHQQESETRAILSYIDLPWDHRCLEFNQSSNAVATASVWQVRNKMYTSSVGRWKHYANQLKPAADYLSARGLL</sequence>
<dbReference type="InterPro" id="IPR019734">
    <property type="entry name" value="TPR_rpt"/>
</dbReference>
<proteinExistence type="predicted"/>
<dbReference type="EMBL" id="JAOTJC010000008">
    <property type="protein sequence ID" value="MCU7555081.1"/>
    <property type="molecule type" value="Genomic_DNA"/>
</dbReference>
<accession>A0ABT2VP40</accession>
<evidence type="ECO:0000313" key="3">
    <source>
        <dbReference type="Proteomes" id="UP001209257"/>
    </source>
</evidence>
<evidence type="ECO:0000256" key="1">
    <source>
        <dbReference type="ARBA" id="ARBA00022679"/>
    </source>
</evidence>
<dbReference type="Gene3D" id="1.25.40.10">
    <property type="entry name" value="Tetratricopeptide repeat domain"/>
    <property type="match status" value="1"/>
</dbReference>
<keyword evidence="1" id="KW-0808">Transferase</keyword>
<protein>
    <submittedName>
        <fullName evidence="2">Sulfotransferase</fullName>
    </submittedName>
</protein>
<gene>
    <name evidence="2" type="ORF">OCL06_10775</name>
</gene>
<dbReference type="PANTHER" id="PTHR12788:SF10">
    <property type="entry name" value="PROTEIN-TYROSINE SULFOTRANSFERASE"/>
    <property type="match status" value="1"/>
</dbReference>
<keyword evidence="3" id="KW-1185">Reference proteome</keyword>
<dbReference type="SUPFAM" id="SSF52540">
    <property type="entry name" value="P-loop containing nucleoside triphosphate hydrolases"/>
    <property type="match status" value="1"/>
</dbReference>
<dbReference type="RefSeq" id="WP_262994392.1">
    <property type="nucleotide sequence ID" value="NZ_JAOTJC010000008.1"/>
</dbReference>
<comment type="caution">
    <text evidence="2">The sequence shown here is derived from an EMBL/GenBank/DDBJ whole genome shotgun (WGS) entry which is preliminary data.</text>
</comment>
<dbReference type="Pfam" id="PF13469">
    <property type="entry name" value="Sulfotransfer_3"/>
    <property type="match status" value="1"/>
</dbReference>
<dbReference type="InterPro" id="IPR026634">
    <property type="entry name" value="TPST-like"/>
</dbReference>
<name>A0ABT2VP40_9ALTE</name>
<dbReference type="InterPro" id="IPR027417">
    <property type="entry name" value="P-loop_NTPase"/>
</dbReference>
<dbReference type="SMART" id="SM00028">
    <property type="entry name" value="TPR"/>
    <property type="match status" value="4"/>
</dbReference>
<reference evidence="3" key="1">
    <citation type="submission" date="2023-07" db="EMBL/GenBank/DDBJ databases">
        <title>Study on multiphase classification of strain Alteromonas salexigens isolated from the Yellow Sea.</title>
        <authorList>
            <person name="Sun L."/>
        </authorList>
    </citation>
    <scope>NUCLEOTIDE SEQUENCE [LARGE SCALE GENOMIC DNA]</scope>
    <source>
        <strain evidence="3">ASW11-19</strain>
    </source>
</reference>
<dbReference type="Gene3D" id="3.40.50.300">
    <property type="entry name" value="P-loop containing nucleotide triphosphate hydrolases"/>
    <property type="match status" value="1"/>
</dbReference>
<dbReference type="PANTHER" id="PTHR12788">
    <property type="entry name" value="PROTEIN-TYROSINE SULFOTRANSFERASE 2"/>
    <property type="match status" value="1"/>
</dbReference>
<dbReference type="InterPro" id="IPR011990">
    <property type="entry name" value="TPR-like_helical_dom_sf"/>
</dbReference>
<evidence type="ECO:0000313" key="2">
    <source>
        <dbReference type="EMBL" id="MCU7555081.1"/>
    </source>
</evidence>
<organism evidence="2 3">
    <name type="scientific">Alteromonas salexigens</name>
    <dbReference type="NCBI Taxonomy" id="2982530"/>
    <lineage>
        <taxon>Bacteria</taxon>
        <taxon>Pseudomonadati</taxon>
        <taxon>Pseudomonadota</taxon>
        <taxon>Gammaproteobacteria</taxon>
        <taxon>Alteromonadales</taxon>
        <taxon>Alteromonadaceae</taxon>
        <taxon>Alteromonas/Salinimonas group</taxon>
        <taxon>Alteromonas</taxon>
    </lineage>
</organism>
<dbReference type="SUPFAM" id="SSF48452">
    <property type="entry name" value="TPR-like"/>
    <property type="match status" value="1"/>
</dbReference>
<dbReference type="Proteomes" id="UP001209257">
    <property type="component" value="Unassembled WGS sequence"/>
</dbReference>
<dbReference type="Pfam" id="PF13432">
    <property type="entry name" value="TPR_16"/>
    <property type="match status" value="1"/>
</dbReference>